<dbReference type="Gene3D" id="3.40.30.10">
    <property type="entry name" value="Glutaredoxin"/>
    <property type="match status" value="1"/>
</dbReference>
<dbReference type="InterPro" id="IPR036249">
    <property type="entry name" value="Thioredoxin-like_sf"/>
</dbReference>
<dbReference type="Pfam" id="PF00085">
    <property type="entry name" value="Thioredoxin"/>
    <property type="match status" value="1"/>
</dbReference>
<feature type="region of interest" description="Disordered" evidence="1">
    <location>
        <begin position="119"/>
        <end position="163"/>
    </location>
</feature>
<dbReference type="InterPro" id="IPR013766">
    <property type="entry name" value="Thioredoxin_domain"/>
</dbReference>
<evidence type="ECO:0000313" key="4">
    <source>
        <dbReference type="Proteomes" id="UP000061348"/>
    </source>
</evidence>
<proteinExistence type="predicted"/>
<dbReference type="EMBL" id="LCYA01000115">
    <property type="protein sequence ID" value="KWV85954.1"/>
    <property type="molecule type" value="Genomic_DNA"/>
</dbReference>
<accession>A0A109LEE4</accession>
<evidence type="ECO:0000259" key="2">
    <source>
        <dbReference type="Pfam" id="PF00085"/>
    </source>
</evidence>
<evidence type="ECO:0000256" key="1">
    <source>
        <dbReference type="SAM" id="MobiDB-lite"/>
    </source>
</evidence>
<evidence type="ECO:0000313" key="3">
    <source>
        <dbReference type="EMBL" id="KWV85954.1"/>
    </source>
</evidence>
<comment type="caution">
    <text evidence="3">The sequence shown here is derived from an EMBL/GenBank/DDBJ whole genome shotgun (WGS) entry which is preliminary data.</text>
</comment>
<organism evidence="3 4">
    <name type="scientific">Pseudomonas fluorescens</name>
    <dbReference type="NCBI Taxonomy" id="294"/>
    <lineage>
        <taxon>Bacteria</taxon>
        <taxon>Pseudomonadati</taxon>
        <taxon>Pseudomonadota</taxon>
        <taxon>Gammaproteobacteria</taxon>
        <taxon>Pseudomonadales</taxon>
        <taxon>Pseudomonadaceae</taxon>
        <taxon>Pseudomonas</taxon>
    </lineage>
</organism>
<dbReference type="AlphaFoldDB" id="A0A109LEE4"/>
<protein>
    <submittedName>
        <fullName evidence="3">Thioredoxin</fullName>
    </submittedName>
</protein>
<dbReference type="SUPFAM" id="SSF52833">
    <property type="entry name" value="Thioredoxin-like"/>
    <property type="match status" value="1"/>
</dbReference>
<sequence length="163" mass="17453">MGMATCIISSATAFERVLNTPRPVFLLFVSEHCPACAQAGAVFEQHAWQHPWVVSLVLDCAHTPRHPDVSGTPTLLIYRKGALVEQHKGLGPLEEQEQYVKDIFSRYDLSKGASALASLDAPPLQPRSNASLHVPGDRPPPAGGQAGSSPNLPGFDNPRSSPP</sequence>
<dbReference type="CDD" id="cd02947">
    <property type="entry name" value="TRX_family"/>
    <property type="match status" value="1"/>
</dbReference>
<name>A0A109LEE4_PSEFL</name>
<reference evidence="3 4" key="1">
    <citation type="submission" date="2015-05" db="EMBL/GenBank/DDBJ databases">
        <title>A genomic and transcriptomic approach to investigate the blue pigment phenotype in Pseudomonas fluorescens.</title>
        <authorList>
            <person name="Andreani N.A."/>
            <person name="Cardazzo B."/>
        </authorList>
    </citation>
    <scope>NUCLEOTIDE SEQUENCE [LARGE SCALE GENOMIC DNA]</scope>
    <source>
        <strain evidence="3 4">Ps_22</strain>
    </source>
</reference>
<feature type="domain" description="Thioredoxin" evidence="2">
    <location>
        <begin position="10"/>
        <end position="100"/>
    </location>
</feature>
<gene>
    <name evidence="3" type="ORF">PFLmoz3_04477</name>
</gene>
<dbReference type="Proteomes" id="UP000061348">
    <property type="component" value="Unassembled WGS sequence"/>
</dbReference>